<keyword evidence="2" id="KW-1185">Reference proteome</keyword>
<evidence type="ECO:0008006" key="3">
    <source>
        <dbReference type="Google" id="ProtNLM"/>
    </source>
</evidence>
<evidence type="ECO:0000313" key="1">
    <source>
        <dbReference type="EMBL" id="USR92882.1"/>
    </source>
</evidence>
<dbReference type="Gene3D" id="3.40.1350.10">
    <property type="match status" value="1"/>
</dbReference>
<accession>A0ABY5AUH4</accession>
<protein>
    <recommendedName>
        <fullName evidence="3">DUF91 domain-containing protein</fullName>
    </recommendedName>
</protein>
<reference evidence="1" key="1">
    <citation type="submission" date="2022-06" db="EMBL/GenBank/DDBJ databases">
        <title>Genome sequence of Phormidium yuhuli AB48 isolated from an industrial photobioreactor environment.</title>
        <authorList>
            <person name="Qiu Y."/>
            <person name="Noonan A.J.C."/>
            <person name="Dofher K."/>
            <person name="Koch M."/>
            <person name="Kieft B."/>
            <person name="Lin X."/>
            <person name="Ziels R.M."/>
            <person name="Hallam S.J."/>
        </authorList>
    </citation>
    <scope>NUCLEOTIDE SEQUENCE</scope>
    <source>
        <strain evidence="1">AB48</strain>
    </source>
</reference>
<organism evidence="1 2">
    <name type="scientific">Phormidium yuhuli AB48</name>
    <dbReference type="NCBI Taxonomy" id="2940671"/>
    <lineage>
        <taxon>Bacteria</taxon>
        <taxon>Bacillati</taxon>
        <taxon>Cyanobacteriota</taxon>
        <taxon>Cyanophyceae</taxon>
        <taxon>Oscillatoriophycideae</taxon>
        <taxon>Oscillatoriales</taxon>
        <taxon>Oscillatoriaceae</taxon>
        <taxon>Phormidium</taxon>
        <taxon>Phormidium yuhuli</taxon>
    </lineage>
</organism>
<evidence type="ECO:0000313" key="2">
    <source>
        <dbReference type="Proteomes" id="UP001056708"/>
    </source>
</evidence>
<gene>
    <name evidence="1" type="ORF">NEA10_09255</name>
</gene>
<dbReference type="Proteomes" id="UP001056708">
    <property type="component" value="Chromosome"/>
</dbReference>
<dbReference type="EMBL" id="CP098611">
    <property type="protein sequence ID" value="USR92882.1"/>
    <property type="molecule type" value="Genomic_DNA"/>
</dbReference>
<dbReference type="InterPro" id="IPR011856">
    <property type="entry name" value="tRNA_endonuc-like_dom_sf"/>
</dbReference>
<name>A0ABY5AUH4_9CYAN</name>
<dbReference type="RefSeq" id="WP_252665057.1">
    <property type="nucleotide sequence ID" value="NZ_CP098611.1"/>
</dbReference>
<sequence>MGGGIYLIQDDEQLVEMTEQAYESEEQLQELLETYPNLLAGDQIDTALPRYWLLVRRETPIPTEEDGAGRWSVDRLFIDQNAIPTLVEVKRIDNSRLRQEIIGQMLDYAANASIYWPIDTIVSQFETNCREQGRDPEEVFEEFLGEEANEERFWQKVKTHLQAGKIRLVFVADRIAPELRRVVEFLNEQVDPAEVLALEVKQYADHSPETLRLLVPRVLGQTAEARLKKSSATRERRRWDETSFFPEFASRRGEEEAAVARKIYTWAQEKMPHVGVQWGKGDNYGGFGVYFKDSRGKVGGELFNIGIWGGLELSSQNYGSQPPFNESEPWNELRSKFSSVGIALPTNPTEIRFPYLRLSALQDDLMLEQILQTFTWAVEKAKGV</sequence>
<proteinExistence type="predicted"/>